<evidence type="ECO:0000313" key="2">
    <source>
        <dbReference type="EMBL" id="GAC81335.1"/>
    </source>
</evidence>
<dbReference type="InterPro" id="IPR000835">
    <property type="entry name" value="HTH_MarR-typ"/>
</dbReference>
<dbReference type="GO" id="GO:0006950">
    <property type="term" value="P:response to stress"/>
    <property type="evidence" value="ECO:0007669"/>
    <property type="project" value="TreeGrafter"/>
</dbReference>
<accession>M3UMY3</accession>
<reference evidence="2 3" key="1">
    <citation type="submission" date="2013-02" db="EMBL/GenBank/DDBJ databases">
        <title>Whole genome shotgun sequence of Gordonia malaquae NBRC 108250.</title>
        <authorList>
            <person name="Yoshida I."/>
            <person name="Hosoyama A."/>
            <person name="Tsuchikane K."/>
            <person name="Ando Y."/>
            <person name="Baba S."/>
            <person name="Ohji S."/>
            <person name="Hamada M."/>
            <person name="Tamura T."/>
            <person name="Yamazoe A."/>
            <person name="Yamazaki S."/>
            <person name="Fujita N."/>
        </authorList>
    </citation>
    <scope>NUCLEOTIDE SEQUENCE [LARGE SCALE GENOMIC DNA]</scope>
    <source>
        <strain evidence="2 3">NBRC 108250</strain>
    </source>
</reference>
<dbReference type="Pfam" id="PF12802">
    <property type="entry name" value="MarR_2"/>
    <property type="match status" value="1"/>
</dbReference>
<keyword evidence="3" id="KW-1185">Reference proteome</keyword>
<dbReference type="Gene3D" id="1.10.10.10">
    <property type="entry name" value="Winged helix-like DNA-binding domain superfamily/Winged helix DNA-binding domain"/>
    <property type="match status" value="1"/>
</dbReference>
<dbReference type="RefSeq" id="WP_008381004.1">
    <property type="nucleotide sequence ID" value="NZ_BAOP01000032.1"/>
</dbReference>
<dbReference type="SMART" id="SM00347">
    <property type="entry name" value="HTH_MARR"/>
    <property type="match status" value="1"/>
</dbReference>
<dbReference type="eggNOG" id="COG1846">
    <property type="taxonomic scope" value="Bacteria"/>
</dbReference>
<comment type="caution">
    <text evidence="2">The sequence shown here is derived from an EMBL/GenBank/DDBJ whole genome shotgun (WGS) entry which is preliminary data.</text>
</comment>
<dbReference type="SUPFAM" id="SSF46785">
    <property type="entry name" value="Winged helix' DNA-binding domain"/>
    <property type="match status" value="1"/>
</dbReference>
<dbReference type="PANTHER" id="PTHR33164:SF99">
    <property type="entry name" value="MARR FAMILY REGULATORY PROTEIN"/>
    <property type="match status" value="1"/>
</dbReference>
<dbReference type="InterPro" id="IPR039422">
    <property type="entry name" value="MarR/SlyA-like"/>
</dbReference>
<organism evidence="2 3">
    <name type="scientific">Gordonia malaquae NBRC 108250</name>
    <dbReference type="NCBI Taxonomy" id="1223542"/>
    <lineage>
        <taxon>Bacteria</taxon>
        <taxon>Bacillati</taxon>
        <taxon>Actinomycetota</taxon>
        <taxon>Actinomycetes</taxon>
        <taxon>Mycobacteriales</taxon>
        <taxon>Gordoniaceae</taxon>
        <taxon>Gordonia</taxon>
    </lineage>
</organism>
<gene>
    <name evidence="2" type="ORF">GM1_032_00360</name>
</gene>
<evidence type="ECO:0000259" key="1">
    <source>
        <dbReference type="PROSITE" id="PS50995"/>
    </source>
</evidence>
<dbReference type="GO" id="GO:0003700">
    <property type="term" value="F:DNA-binding transcription factor activity"/>
    <property type="evidence" value="ECO:0007669"/>
    <property type="project" value="InterPro"/>
</dbReference>
<dbReference type="InterPro" id="IPR036390">
    <property type="entry name" value="WH_DNA-bd_sf"/>
</dbReference>
<dbReference type="InterPro" id="IPR036388">
    <property type="entry name" value="WH-like_DNA-bd_sf"/>
</dbReference>
<sequence length="145" mass="16276">MSDAWRLFIENSARLQTELDERLRASDDMTLSDYHVLLLLSEAPESRLRMRDLSQRMVFSASRLSYQVRVLADRGWLCREPVPGDRRGSYACLTDAGVAAFTAAARRHSADVDELFHSALSDDDEAALARVMRLVADASTKDDPT</sequence>
<dbReference type="STRING" id="410332.SAMN04488550_1250"/>
<evidence type="ECO:0000313" key="3">
    <source>
        <dbReference type="Proteomes" id="UP000035009"/>
    </source>
</evidence>
<dbReference type="AlphaFoldDB" id="M3UMY3"/>
<protein>
    <submittedName>
        <fullName evidence="2">Putative MarR family transcriptional regulator</fullName>
    </submittedName>
</protein>
<proteinExistence type="predicted"/>
<dbReference type="Proteomes" id="UP000035009">
    <property type="component" value="Unassembled WGS sequence"/>
</dbReference>
<dbReference type="OrthoDB" id="8635520at2"/>
<name>M3UMY3_GORML</name>
<feature type="domain" description="HTH marR-type" evidence="1">
    <location>
        <begin position="1"/>
        <end position="137"/>
    </location>
</feature>
<dbReference type="PANTHER" id="PTHR33164">
    <property type="entry name" value="TRANSCRIPTIONAL REGULATOR, MARR FAMILY"/>
    <property type="match status" value="1"/>
</dbReference>
<dbReference type="EMBL" id="BAOP01000032">
    <property type="protein sequence ID" value="GAC81335.1"/>
    <property type="molecule type" value="Genomic_DNA"/>
</dbReference>
<dbReference type="PROSITE" id="PS50995">
    <property type="entry name" value="HTH_MARR_2"/>
    <property type="match status" value="1"/>
</dbReference>